<dbReference type="Proteomes" id="UP000762676">
    <property type="component" value="Unassembled WGS sequence"/>
</dbReference>
<proteinExistence type="predicted"/>
<evidence type="ECO:0000313" key="2">
    <source>
        <dbReference type="EMBL" id="GFR94830.1"/>
    </source>
</evidence>
<gene>
    <name evidence="2" type="ORF">ElyMa_002677100</name>
</gene>
<reference evidence="2 3" key="1">
    <citation type="journal article" date="2021" name="Elife">
        <title>Chloroplast acquisition without the gene transfer in kleptoplastic sea slugs, Plakobranchus ocellatus.</title>
        <authorList>
            <person name="Maeda T."/>
            <person name="Takahashi S."/>
            <person name="Yoshida T."/>
            <person name="Shimamura S."/>
            <person name="Takaki Y."/>
            <person name="Nagai Y."/>
            <person name="Toyoda A."/>
            <person name="Suzuki Y."/>
            <person name="Arimoto A."/>
            <person name="Ishii H."/>
            <person name="Satoh N."/>
            <person name="Nishiyama T."/>
            <person name="Hasebe M."/>
            <person name="Maruyama T."/>
            <person name="Minagawa J."/>
            <person name="Obokata J."/>
            <person name="Shigenobu S."/>
        </authorList>
    </citation>
    <scope>NUCLEOTIDE SEQUENCE [LARGE SCALE GENOMIC DNA]</scope>
</reference>
<evidence type="ECO:0000313" key="3">
    <source>
        <dbReference type="Proteomes" id="UP000762676"/>
    </source>
</evidence>
<accession>A0AAV4HDF4</accession>
<dbReference type="AlphaFoldDB" id="A0AAV4HDF4"/>
<sequence length="102" mass="11400">MRRGWESNPRMPDHKSNALTTEPRCSTSILYSGFPLTHKSGDEMCINSLSQGLKCRPAKAGIELGPVNPKAERLPLDHTATKAIQVCRSKKKNREKRGWGLK</sequence>
<name>A0AAV4HDF4_9GAST</name>
<keyword evidence="3" id="KW-1185">Reference proteome</keyword>
<organism evidence="2 3">
    <name type="scientific">Elysia marginata</name>
    <dbReference type="NCBI Taxonomy" id="1093978"/>
    <lineage>
        <taxon>Eukaryota</taxon>
        <taxon>Metazoa</taxon>
        <taxon>Spiralia</taxon>
        <taxon>Lophotrochozoa</taxon>
        <taxon>Mollusca</taxon>
        <taxon>Gastropoda</taxon>
        <taxon>Heterobranchia</taxon>
        <taxon>Euthyneura</taxon>
        <taxon>Panpulmonata</taxon>
        <taxon>Sacoglossa</taxon>
        <taxon>Placobranchoidea</taxon>
        <taxon>Plakobranchidae</taxon>
        <taxon>Elysia</taxon>
    </lineage>
</organism>
<dbReference type="EMBL" id="BMAT01005526">
    <property type="protein sequence ID" value="GFR94830.1"/>
    <property type="molecule type" value="Genomic_DNA"/>
</dbReference>
<evidence type="ECO:0000256" key="1">
    <source>
        <dbReference type="SAM" id="MobiDB-lite"/>
    </source>
</evidence>
<comment type="caution">
    <text evidence="2">The sequence shown here is derived from an EMBL/GenBank/DDBJ whole genome shotgun (WGS) entry which is preliminary data.</text>
</comment>
<protein>
    <submittedName>
        <fullName evidence="2">Uncharacterized protein</fullName>
    </submittedName>
</protein>
<feature type="region of interest" description="Disordered" evidence="1">
    <location>
        <begin position="1"/>
        <end position="22"/>
    </location>
</feature>